<dbReference type="Pfam" id="PF15433">
    <property type="entry name" value="MRP-S31"/>
    <property type="match status" value="1"/>
</dbReference>
<feature type="non-terminal residue" evidence="10">
    <location>
        <position position="1"/>
    </location>
</feature>
<proteinExistence type="evidence at transcript level"/>
<feature type="region of interest" description="Disordered" evidence="9">
    <location>
        <begin position="1"/>
        <end position="44"/>
    </location>
</feature>
<evidence type="ECO:0000313" key="10">
    <source>
        <dbReference type="EMBL" id="JAB56868.1"/>
    </source>
</evidence>
<evidence type="ECO:0000256" key="6">
    <source>
        <dbReference type="ARBA" id="ARBA00023274"/>
    </source>
</evidence>
<feature type="region of interest" description="Disordered" evidence="9">
    <location>
        <begin position="60"/>
        <end position="94"/>
    </location>
</feature>
<name>U5ESY9_9DIPT</name>
<evidence type="ECO:0000256" key="9">
    <source>
        <dbReference type="SAM" id="MobiDB-lite"/>
    </source>
</evidence>
<dbReference type="AlphaFoldDB" id="U5ESY9"/>
<dbReference type="GO" id="GO:0005763">
    <property type="term" value="C:mitochondrial small ribosomal subunit"/>
    <property type="evidence" value="ECO:0007669"/>
    <property type="project" value="InterPro"/>
</dbReference>
<evidence type="ECO:0000256" key="4">
    <source>
        <dbReference type="ARBA" id="ARBA00022980"/>
    </source>
</evidence>
<evidence type="ECO:0000256" key="3">
    <source>
        <dbReference type="ARBA" id="ARBA00022946"/>
    </source>
</evidence>
<accession>U5ESY9</accession>
<dbReference type="PANTHER" id="PTHR13231:SF3">
    <property type="entry name" value="SMALL RIBOSOMAL SUBUNIT PROTEIN MS31"/>
    <property type="match status" value="1"/>
</dbReference>
<evidence type="ECO:0000256" key="1">
    <source>
        <dbReference type="ARBA" id="ARBA00004173"/>
    </source>
</evidence>
<reference evidence="10" key="1">
    <citation type="journal article" date="2014" name="Insect Biochem. Mol. Biol.">
        <title>An insight into the sialome of the frog biting fly, Corethrella appendiculata.</title>
        <authorList>
            <person name="Ribeiro J.M.C."/>
            <person name="Chagas A.C."/>
            <person name="Pham V.M."/>
            <person name="Lounibos L.P."/>
            <person name="Calvo E."/>
        </authorList>
    </citation>
    <scope>NUCLEOTIDE SEQUENCE</scope>
    <source>
        <tissue evidence="10">Salivary glands</tissue>
    </source>
</reference>
<keyword evidence="6" id="KW-0687">Ribonucleoprotein</keyword>
<feature type="compositionally biased region" description="Basic and acidic residues" evidence="9">
    <location>
        <begin position="9"/>
        <end position="22"/>
    </location>
</feature>
<evidence type="ECO:0000256" key="5">
    <source>
        <dbReference type="ARBA" id="ARBA00023128"/>
    </source>
</evidence>
<dbReference type="GO" id="GO:0003735">
    <property type="term" value="F:structural constituent of ribosome"/>
    <property type="evidence" value="ECO:0007669"/>
    <property type="project" value="InterPro"/>
</dbReference>
<sequence length="347" mass="39572">RIFSANEFCDEKKSNEDDEKSKTSKKPKSKDQDEKSVKQVKSNRLNDLLASMSISNDEVVVKKIELPKPINRRKSKKAAEDDGSSSSDDEKSKDILQATKSVAKSLDGDPKQTEAELLSKLLNINSNVGETNLNDLIQGMSIDRTDATKKPISEDFRQTKADYVRRNIERKGGFRKLPLSGAVASGGSVDLFGSEPLNIFTNAAVLKESSDSLKTWKYLEERELKLSVTHPPANFFQKMALWTEQGKVWKFPIDNEQGMDEEHQTYFAEHIFLEPHLDPWCPKRGPLRHFMELVCIGLSKNHHLSVKQKVEHIEWYRDYFESKKELLQNIIVQKEEESGDATKQIES</sequence>
<dbReference type="PANTHER" id="PTHR13231">
    <property type="entry name" value="MITOCHONDRIAL RIBOSOMAL PROTEIN S31"/>
    <property type="match status" value="1"/>
</dbReference>
<dbReference type="EMBL" id="GANO01003003">
    <property type="protein sequence ID" value="JAB56868.1"/>
    <property type="molecule type" value="mRNA"/>
</dbReference>
<evidence type="ECO:0000256" key="8">
    <source>
        <dbReference type="ARBA" id="ARBA00035363"/>
    </source>
</evidence>
<organism evidence="10">
    <name type="scientific">Corethrella appendiculata</name>
    <dbReference type="NCBI Taxonomy" id="1370023"/>
    <lineage>
        <taxon>Eukaryota</taxon>
        <taxon>Metazoa</taxon>
        <taxon>Ecdysozoa</taxon>
        <taxon>Arthropoda</taxon>
        <taxon>Hexapoda</taxon>
        <taxon>Insecta</taxon>
        <taxon>Pterygota</taxon>
        <taxon>Neoptera</taxon>
        <taxon>Endopterygota</taxon>
        <taxon>Diptera</taxon>
        <taxon>Nematocera</taxon>
        <taxon>Culicoidea</taxon>
        <taxon>Chaoboridae</taxon>
        <taxon>Corethrella</taxon>
    </lineage>
</organism>
<dbReference type="InterPro" id="IPR026299">
    <property type="entry name" value="MRP-S31"/>
</dbReference>
<comment type="similarity">
    <text evidence="2">Belongs to the mitochondrion-specific ribosomal protein mS31 family.</text>
</comment>
<evidence type="ECO:0000256" key="2">
    <source>
        <dbReference type="ARBA" id="ARBA00011057"/>
    </source>
</evidence>
<keyword evidence="5" id="KW-0496">Mitochondrion</keyword>
<protein>
    <recommendedName>
        <fullName evidence="7">Small ribosomal subunit protein mS31</fullName>
    </recommendedName>
    <alternativeName>
        <fullName evidence="8">28S ribosomal protein S31, mitochondrial</fullName>
    </alternativeName>
</protein>
<keyword evidence="3" id="KW-0809">Transit peptide</keyword>
<evidence type="ECO:0000256" key="7">
    <source>
        <dbReference type="ARBA" id="ARBA00035133"/>
    </source>
</evidence>
<keyword evidence="4 10" id="KW-0689">Ribosomal protein</keyword>
<comment type="subcellular location">
    <subcellularLocation>
        <location evidence="1">Mitochondrion</location>
    </subcellularLocation>
</comment>